<evidence type="ECO:0000313" key="1">
    <source>
        <dbReference type="EMBL" id="KAK2572689.1"/>
    </source>
</evidence>
<dbReference type="Proteomes" id="UP001249851">
    <property type="component" value="Unassembled WGS sequence"/>
</dbReference>
<evidence type="ECO:0000313" key="2">
    <source>
        <dbReference type="Proteomes" id="UP001249851"/>
    </source>
</evidence>
<name>A0AAD9VFM4_ACRCE</name>
<dbReference type="EMBL" id="JARQWQ010000003">
    <property type="protein sequence ID" value="KAK2572689.1"/>
    <property type="molecule type" value="Genomic_DNA"/>
</dbReference>
<organism evidence="1 2">
    <name type="scientific">Acropora cervicornis</name>
    <name type="common">Staghorn coral</name>
    <dbReference type="NCBI Taxonomy" id="6130"/>
    <lineage>
        <taxon>Eukaryota</taxon>
        <taxon>Metazoa</taxon>
        <taxon>Cnidaria</taxon>
        <taxon>Anthozoa</taxon>
        <taxon>Hexacorallia</taxon>
        <taxon>Scleractinia</taxon>
        <taxon>Astrocoeniina</taxon>
        <taxon>Acroporidae</taxon>
        <taxon>Acropora</taxon>
    </lineage>
</organism>
<accession>A0AAD9VFM4</accession>
<proteinExistence type="predicted"/>
<dbReference type="AlphaFoldDB" id="A0AAD9VFM4"/>
<reference evidence="1" key="2">
    <citation type="journal article" date="2023" name="Science">
        <title>Genomic signatures of disease resistance in endangered staghorn corals.</title>
        <authorList>
            <person name="Vollmer S.V."/>
            <person name="Selwyn J.D."/>
            <person name="Despard B.A."/>
            <person name="Roesel C.L."/>
        </authorList>
    </citation>
    <scope>NUCLEOTIDE SEQUENCE</scope>
    <source>
        <strain evidence="1">K2</strain>
    </source>
</reference>
<gene>
    <name evidence="1" type="ORF">P5673_001669</name>
</gene>
<keyword evidence="2" id="KW-1185">Reference proteome</keyword>
<reference evidence="1" key="1">
    <citation type="journal article" date="2023" name="G3 (Bethesda)">
        <title>Whole genome assembly and annotation of the endangered Caribbean coral Acropora cervicornis.</title>
        <authorList>
            <person name="Selwyn J.D."/>
            <person name="Vollmer S.V."/>
        </authorList>
    </citation>
    <scope>NUCLEOTIDE SEQUENCE</scope>
    <source>
        <strain evidence="1">K2</strain>
    </source>
</reference>
<comment type="caution">
    <text evidence="1">The sequence shown here is derived from an EMBL/GenBank/DDBJ whole genome shotgun (WGS) entry which is preliminary data.</text>
</comment>
<sequence length="173" mass="19546">MFEMKGELKEEKKKIKADISSAFDRLWGEESDDKSTLFVTFQVHKSTSNYPPIYLGYGMHRSANKSDSITGIMMKKLTSFPTAPKLVVSPTLKAHASKELGEIPELLRVEYDGSEGVVRTILEVLSKRWQTLDLISIMKEAQRTEPRNSCNRITKITDNLSAIPTFQTTSEQS</sequence>
<protein>
    <submittedName>
        <fullName evidence="1">Uncharacterized protein</fullName>
    </submittedName>
</protein>